<comment type="caution">
    <text evidence="1">The sequence shown here is derived from an EMBL/GenBank/DDBJ whole genome shotgun (WGS) entry which is preliminary data.</text>
</comment>
<evidence type="ECO:0000313" key="1">
    <source>
        <dbReference type="EMBL" id="KDD68534.1"/>
    </source>
</evidence>
<proteinExistence type="predicted"/>
<evidence type="ECO:0000313" key="2">
    <source>
        <dbReference type="Proteomes" id="UP000026739"/>
    </source>
</evidence>
<sequence>MELAATLTFDERLYDVQVLQKAAYRSMNSLTADITCADGKFICALSSNIGIDEPSFLSAVQEFKKDVLDYQLRHQLNAETLPIKNLVLGLAFSKTGLISE</sequence>
<dbReference type="RefSeq" id="WP_033057196.1">
    <property type="nucleotide sequence ID" value="NZ_AZQQ01000077.1"/>
</dbReference>
<dbReference type="Proteomes" id="UP000026739">
    <property type="component" value="Unassembled WGS sequence"/>
</dbReference>
<dbReference type="eggNOG" id="ENOG5033AU6">
    <property type="taxonomic scope" value="Bacteria"/>
</dbReference>
<name>A0A059L3F3_9PSED</name>
<reference evidence="1 2" key="1">
    <citation type="submission" date="2013-12" db="EMBL/GenBank/DDBJ databases">
        <authorList>
            <person name="Formusa P.A."/>
            <person name="Habash M."/>
            <person name="Lee H."/>
            <person name="Trevors J.T."/>
        </authorList>
    </citation>
    <scope>NUCLEOTIDE SEQUENCE [LARGE SCALE GENOMIC DNA]</scope>
    <source>
        <strain evidence="1 2">PD30</strain>
    </source>
</reference>
<gene>
    <name evidence="1" type="ORF">V466_13645</name>
</gene>
<dbReference type="EMBL" id="AZQQ01000077">
    <property type="protein sequence ID" value="KDD68534.1"/>
    <property type="molecule type" value="Genomic_DNA"/>
</dbReference>
<protein>
    <submittedName>
        <fullName evidence="1">His-Xaa-Ser system protein HsxD</fullName>
    </submittedName>
</protein>
<organism evidence="1 2">
    <name type="scientific">Pseudomonas mandelii PD30</name>
    <dbReference type="NCBI Taxonomy" id="1419583"/>
    <lineage>
        <taxon>Bacteria</taxon>
        <taxon>Pseudomonadati</taxon>
        <taxon>Pseudomonadota</taxon>
        <taxon>Gammaproteobacteria</taxon>
        <taxon>Pseudomonadales</taxon>
        <taxon>Pseudomonadaceae</taxon>
        <taxon>Pseudomonas</taxon>
    </lineage>
</organism>
<dbReference type="AlphaFoldDB" id="A0A059L3F3"/>
<accession>A0A059L3F3</accession>